<evidence type="ECO:0000256" key="2">
    <source>
        <dbReference type="ARBA" id="ARBA00022692"/>
    </source>
</evidence>
<organism evidence="6 7">
    <name type="scientific">Glutamicibacter arilaitensis</name>
    <dbReference type="NCBI Taxonomy" id="256701"/>
    <lineage>
        <taxon>Bacteria</taxon>
        <taxon>Bacillati</taxon>
        <taxon>Actinomycetota</taxon>
        <taxon>Actinomycetes</taxon>
        <taxon>Micrococcales</taxon>
        <taxon>Micrococcaceae</taxon>
        <taxon>Glutamicibacter</taxon>
    </lineage>
</organism>
<evidence type="ECO:0000256" key="1">
    <source>
        <dbReference type="ARBA" id="ARBA00004141"/>
    </source>
</evidence>
<dbReference type="RefSeq" id="WP_102599236.1">
    <property type="nucleotide sequence ID" value="NZ_PNQX01000004.1"/>
</dbReference>
<evidence type="ECO:0000313" key="7">
    <source>
        <dbReference type="Proteomes" id="UP000235739"/>
    </source>
</evidence>
<keyword evidence="3 5" id="KW-1133">Transmembrane helix</keyword>
<evidence type="ECO:0008006" key="8">
    <source>
        <dbReference type="Google" id="ProtNLM"/>
    </source>
</evidence>
<comment type="subcellular location">
    <subcellularLocation>
        <location evidence="1">Membrane</location>
        <topology evidence="1">Multi-pass membrane protein</topology>
    </subcellularLocation>
</comment>
<evidence type="ECO:0000256" key="5">
    <source>
        <dbReference type="SAM" id="Phobius"/>
    </source>
</evidence>
<feature type="transmembrane region" description="Helical" evidence="5">
    <location>
        <begin position="26"/>
        <end position="44"/>
    </location>
</feature>
<feature type="transmembrane region" description="Helical" evidence="5">
    <location>
        <begin position="138"/>
        <end position="159"/>
    </location>
</feature>
<feature type="transmembrane region" description="Helical" evidence="5">
    <location>
        <begin position="194"/>
        <end position="216"/>
    </location>
</feature>
<dbReference type="Gene3D" id="1.20.120.350">
    <property type="entry name" value="Voltage-gated potassium channels. Chain C"/>
    <property type="match status" value="1"/>
</dbReference>
<sequence>MQKGKRHQVSHETRAAILAAHLDRPMGMLGVVFLFVVLGQLLVSEPGWTRVLSIVGWIFWAVFATEFALRAYVARSQAEFWRRNWWQVIFLLFPFLRFLRALQAARLLRLGRAARVGGILSAGIRGSRSAGRLLTGRIGWLAAVTAVVILASSQLLYAMESSTDYSEALYEATMATITGSGITSTDAFSKALQLVLAMYSVVIFATLAGSLGAFFLQSQVEGKRGVNASRH</sequence>
<evidence type="ECO:0000256" key="3">
    <source>
        <dbReference type="ARBA" id="ARBA00022989"/>
    </source>
</evidence>
<comment type="caution">
    <text evidence="6">The sequence shown here is derived from an EMBL/GenBank/DDBJ whole genome shotgun (WGS) entry which is preliminary data.</text>
</comment>
<feature type="transmembrane region" description="Helical" evidence="5">
    <location>
        <begin position="51"/>
        <end position="73"/>
    </location>
</feature>
<accession>A0A2N7RXT4</accession>
<dbReference type="InterPro" id="IPR027359">
    <property type="entry name" value="Volt_channel_dom_sf"/>
</dbReference>
<protein>
    <recommendedName>
        <fullName evidence="8">Voltage-gated potassium channel</fullName>
    </recommendedName>
</protein>
<dbReference type="GO" id="GO:0016020">
    <property type="term" value="C:membrane"/>
    <property type="evidence" value="ECO:0007669"/>
    <property type="project" value="UniProtKB-SubCell"/>
</dbReference>
<dbReference type="AlphaFoldDB" id="A0A2N7RXT4"/>
<gene>
    <name evidence="6" type="ORF">CIK84_18045</name>
</gene>
<evidence type="ECO:0000313" key="6">
    <source>
        <dbReference type="EMBL" id="PMQ18693.1"/>
    </source>
</evidence>
<evidence type="ECO:0000256" key="4">
    <source>
        <dbReference type="ARBA" id="ARBA00023136"/>
    </source>
</evidence>
<keyword evidence="2 5" id="KW-0812">Transmembrane</keyword>
<proteinExistence type="predicted"/>
<dbReference type="Proteomes" id="UP000235739">
    <property type="component" value="Unassembled WGS sequence"/>
</dbReference>
<dbReference type="SUPFAM" id="SSF81324">
    <property type="entry name" value="Voltage-gated potassium channels"/>
    <property type="match status" value="1"/>
</dbReference>
<dbReference type="EMBL" id="PNQX01000004">
    <property type="protein sequence ID" value="PMQ18693.1"/>
    <property type="molecule type" value="Genomic_DNA"/>
</dbReference>
<name>A0A2N7RXT4_9MICC</name>
<reference evidence="6 7" key="1">
    <citation type="journal article" date="2017" name="Elife">
        <title>Extensive horizontal gene transfer in cheese-associated bacteria.</title>
        <authorList>
            <person name="Bonham K.S."/>
            <person name="Wolfe B.E."/>
            <person name="Dutton R.J."/>
        </authorList>
    </citation>
    <scope>NUCLEOTIDE SEQUENCE [LARGE SCALE GENOMIC DNA]</scope>
    <source>
        <strain evidence="6 7">JB182</strain>
    </source>
</reference>
<keyword evidence="4 5" id="KW-0472">Membrane</keyword>